<dbReference type="InParanoid" id="E9H5B6"/>
<reference evidence="2 3" key="1">
    <citation type="journal article" date="2011" name="Science">
        <title>The ecoresponsive genome of Daphnia pulex.</title>
        <authorList>
            <person name="Colbourne J.K."/>
            <person name="Pfrender M.E."/>
            <person name="Gilbert D."/>
            <person name="Thomas W.K."/>
            <person name="Tucker A."/>
            <person name="Oakley T.H."/>
            <person name="Tokishita S."/>
            <person name="Aerts A."/>
            <person name="Arnold G.J."/>
            <person name="Basu M.K."/>
            <person name="Bauer D.J."/>
            <person name="Caceres C.E."/>
            <person name="Carmel L."/>
            <person name="Casola C."/>
            <person name="Choi J.H."/>
            <person name="Detter J.C."/>
            <person name="Dong Q."/>
            <person name="Dusheyko S."/>
            <person name="Eads B.D."/>
            <person name="Frohlich T."/>
            <person name="Geiler-Samerotte K.A."/>
            <person name="Gerlach D."/>
            <person name="Hatcher P."/>
            <person name="Jogdeo S."/>
            <person name="Krijgsveld J."/>
            <person name="Kriventseva E.V."/>
            <person name="Kultz D."/>
            <person name="Laforsch C."/>
            <person name="Lindquist E."/>
            <person name="Lopez J."/>
            <person name="Manak J.R."/>
            <person name="Muller J."/>
            <person name="Pangilinan J."/>
            <person name="Patwardhan R.P."/>
            <person name="Pitluck S."/>
            <person name="Pritham E.J."/>
            <person name="Rechtsteiner A."/>
            <person name="Rho M."/>
            <person name="Rogozin I.B."/>
            <person name="Sakarya O."/>
            <person name="Salamov A."/>
            <person name="Schaack S."/>
            <person name="Shapiro H."/>
            <person name="Shiga Y."/>
            <person name="Skalitzky C."/>
            <person name="Smith Z."/>
            <person name="Souvorov A."/>
            <person name="Sung W."/>
            <person name="Tang Z."/>
            <person name="Tsuchiya D."/>
            <person name="Tu H."/>
            <person name="Vos H."/>
            <person name="Wang M."/>
            <person name="Wolf Y.I."/>
            <person name="Yamagata H."/>
            <person name="Yamada T."/>
            <person name="Ye Y."/>
            <person name="Shaw J.R."/>
            <person name="Andrews J."/>
            <person name="Crease T.J."/>
            <person name="Tang H."/>
            <person name="Lucas S.M."/>
            <person name="Robertson H.M."/>
            <person name="Bork P."/>
            <person name="Koonin E.V."/>
            <person name="Zdobnov E.M."/>
            <person name="Grigoriev I.V."/>
            <person name="Lynch M."/>
            <person name="Boore J.L."/>
        </authorList>
    </citation>
    <scope>NUCLEOTIDE SEQUENCE [LARGE SCALE GENOMIC DNA]</scope>
</reference>
<dbReference type="AlphaFoldDB" id="E9H5B6"/>
<dbReference type="Proteomes" id="UP000000305">
    <property type="component" value="Unassembled WGS sequence"/>
</dbReference>
<dbReference type="KEGG" id="dpx:DAPPUDRAFT_253665"/>
<proteinExistence type="predicted"/>
<accession>E9H5B6</accession>
<organism evidence="2 3">
    <name type="scientific">Daphnia pulex</name>
    <name type="common">Water flea</name>
    <dbReference type="NCBI Taxonomy" id="6669"/>
    <lineage>
        <taxon>Eukaryota</taxon>
        <taxon>Metazoa</taxon>
        <taxon>Ecdysozoa</taxon>
        <taxon>Arthropoda</taxon>
        <taxon>Crustacea</taxon>
        <taxon>Branchiopoda</taxon>
        <taxon>Diplostraca</taxon>
        <taxon>Cladocera</taxon>
        <taxon>Anomopoda</taxon>
        <taxon>Daphniidae</taxon>
        <taxon>Daphnia</taxon>
    </lineage>
</organism>
<dbReference type="HOGENOM" id="CLU_903888_0_0_1"/>
<name>E9H5B6_DAPPU</name>
<evidence type="ECO:0000313" key="3">
    <source>
        <dbReference type="Proteomes" id="UP000000305"/>
    </source>
</evidence>
<evidence type="ECO:0000313" key="2">
    <source>
        <dbReference type="EMBL" id="EFX73104.1"/>
    </source>
</evidence>
<feature type="region of interest" description="Disordered" evidence="1">
    <location>
        <begin position="250"/>
        <end position="282"/>
    </location>
</feature>
<feature type="compositionally biased region" description="Basic and acidic residues" evidence="1">
    <location>
        <begin position="251"/>
        <end position="274"/>
    </location>
</feature>
<feature type="compositionally biased region" description="Basic and acidic residues" evidence="1">
    <location>
        <begin position="180"/>
        <end position="194"/>
    </location>
</feature>
<gene>
    <name evidence="2" type="ORF">DAPPUDRAFT_253665</name>
</gene>
<sequence>MKTPRCKFVFINPEKLTEVIERSWRPKECETIDAHLVKFGFSAAAYHAGITDDRFQESKEIEIKALMEILCFCEYEVVVKNSVTLIREVFQPPNKNACVEHNSNSEFDMTCVFAEGECYQFIVIGMTAAVDPPDGPERRDADLDQHREATDDSYGHGPVKAPARARGPQWPERKLQRKKGNLEEDKIKADSTEGKNKRVWAPVFAFCQAAFQRESISDRNTLFLCRPRGMPAGASDARILAEIPPATCNDEGGRRAARREDVGENEGRVSRRGFEQSANGQRKRTLGGFQGCNYTFPVDGRSPNRAVV</sequence>
<dbReference type="EMBL" id="GL732593">
    <property type="protein sequence ID" value="EFX73104.1"/>
    <property type="molecule type" value="Genomic_DNA"/>
</dbReference>
<evidence type="ECO:0000256" key="1">
    <source>
        <dbReference type="SAM" id="MobiDB-lite"/>
    </source>
</evidence>
<keyword evidence="3" id="KW-1185">Reference proteome</keyword>
<protein>
    <submittedName>
        <fullName evidence="2">Uncharacterized protein</fullName>
    </submittedName>
</protein>
<feature type="region of interest" description="Disordered" evidence="1">
    <location>
        <begin position="147"/>
        <end position="194"/>
    </location>
</feature>